<reference evidence="2 3" key="1">
    <citation type="submission" date="2018-06" db="EMBL/GenBank/DDBJ databases">
        <title>Comparative genomics reveals the genomic features of Rhizophagus irregularis, R. cerebriforme, R. diaphanum and Gigaspora rosea, and their symbiotic lifestyle signature.</title>
        <authorList>
            <person name="Morin E."/>
            <person name="San Clemente H."/>
            <person name="Chen E.C.H."/>
            <person name="De La Providencia I."/>
            <person name="Hainaut M."/>
            <person name="Kuo A."/>
            <person name="Kohler A."/>
            <person name="Murat C."/>
            <person name="Tang N."/>
            <person name="Roy S."/>
            <person name="Loubradou J."/>
            <person name="Henrissat B."/>
            <person name="Grigoriev I.V."/>
            <person name="Corradi N."/>
            <person name="Roux C."/>
            <person name="Martin F.M."/>
        </authorList>
    </citation>
    <scope>NUCLEOTIDE SEQUENCE [LARGE SCALE GENOMIC DNA]</scope>
    <source>
        <strain evidence="2 3">DAOM 227022</strain>
    </source>
</reference>
<accession>A0A397TD47</accession>
<keyword evidence="3" id="KW-1185">Reference proteome</keyword>
<dbReference type="Pfam" id="PF12937">
    <property type="entry name" value="F-box-like"/>
    <property type="match status" value="1"/>
</dbReference>
<feature type="domain" description="F-box" evidence="1">
    <location>
        <begin position="2"/>
        <end position="45"/>
    </location>
</feature>
<sequence length="457" mass="53969">MSQLPVECLSEIFEYLEEDKDTLRSCLLVNRLWCRVSVRILWRDIWNYKTLITSLPNESKNFLHENGISISSKPPLFNYASFCKFLSVDDVNFEIRRHLKQQRKSISPQNLNDNTYIVLQEILKLFMSQISCLNKLFIDSQLEQSSIFISYPGTRVCLKNLSELHCFSDVYPPFFNQLSQISHNIQLLDISFDKIISNGLTNLISAQQNLKYLEMYQYDDCDLTDIITSLIKHNLIKLYIYGGRRYIPLYFIAKFTNLQELILSFFKSDAFEDFKKLHRINFSQLNSLEFKHECPKNESLIRFLEINGRNLRNFFINKSDDSLNSAIIKFCPNLRRLFTGLKIDEFRTVKMFFNNCRYLESIRINCYGCFSEKKLFEIVANYSPKNFNELVLHHSYNARSGLIPNDLESFFVSWTNRISQQPLSLIIIGEDVHSFKNNWENQKIIERYIRLGIIKSL</sequence>
<gene>
    <name evidence="2" type="ORF">C1645_873566</name>
</gene>
<organism evidence="2 3">
    <name type="scientific">Glomus cerebriforme</name>
    <dbReference type="NCBI Taxonomy" id="658196"/>
    <lineage>
        <taxon>Eukaryota</taxon>
        <taxon>Fungi</taxon>
        <taxon>Fungi incertae sedis</taxon>
        <taxon>Mucoromycota</taxon>
        <taxon>Glomeromycotina</taxon>
        <taxon>Glomeromycetes</taxon>
        <taxon>Glomerales</taxon>
        <taxon>Glomeraceae</taxon>
        <taxon>Glomus</taxon>
    </lineage>
</organism>
<evidence type="ECO:0000313" key="2">
    <source>
        <dbReference type="EMBL" id="RIA94237.1"/>
    </source>
</evidence>
<protein>
    <recommendedName>
        <fullName evidence="1">F-box domain-containing protein</fullName>
    </recommendedName>
</protein>
<dbReference type="CDD" id="cd09917">
    <property type="entry name" value="F-box_SF"/>
    <property type="match status" value="1"/>
</dbReference>
<dbReference type="Gene3D" id="3.80.10.10">
    <property type="entry name" value="Ribonuclease Inhibitor"/>
    <property type="match status" value="1"/>
</dbReference>
<dbReference type="OrthoDB" id="550575at2759"/>
<proteinExistence type="predicted"/>
<dbReference type="SUPFAM" id="SSF81383">
    <property type="entry name" value="F-box domain"/>
    <property type="match status" value="1"/>
</dbReference>
<dbReference type="AlphaFoldDB" id="A0A397TD47"/>
<dbReference type="Proteomes" id="UP000265703">
    <property type="component" value="Unassembled WGS sequence"/>
</dbReference>
<dbReference type="SUPFAM" id="SSF52047">
    <property type="entry name" value="RNI-like"/>
    <property type="match status" value="1"/>
</dbReference>
<dbReference type="InterPro" id="IPR036047">
    <property type="entry name" value="F-box-like_dom_sf"/>
</dbReference>
<comment type="caution">
    <text evidence="2">The sequence shown here is derived from an EMBL/GenBank/DDBJ whole genome shotgun (WGS) entry which is preliminary data.</text>
</comment>
<dbReference type="InterPro" id="IPR032675">
    <property type="entry name" value="LRR_dom_sf"/>
</dbReference>
<evidence type="ECO:0000313" key="3">
    <source>
        <dbReference type="Proteomes" id="UP000265703"/>
    </source>
</evidence>
<dbReference type="EMBL" id="QKYT01000086">
    <property type="protein sequence ID" value="RIA94237.1"/>
    <property type="molecule type" value="Genomic_DNA"/>
</dbReference>
<dbReference type="InterPro" id="IPR001810">
    <property type="entry name" value="F-box_dom"/>
</dbReference>
<evidence type="ECO:0000259" key="1">
    <source>
        <dbReference type="Pfam" id="PF12937"/>
    </source>
</evidence>
<name>A0A397TD47_9GLOM</name>